<dbReference type="CDD" id="cd16380">
    <property type="entry name" value="YitT_C"/>
    <property type="match status" value="1"/>
</dbReference>
<dbReference type="RefSeq" id="WP_154478045.1">
    <property type="nucleotide sequence ID" value="NZ_VULY01000018.1"/>
</dbReference>
<proteinExistence type="predicted"/>
<dbReference type="InterPro" id="IPR019264">
    <property type="entry name" value="DUF2179"/>
</dbReference>
<keyword evidence="4 6" id="KW-1133">Transmembrane helix</keyword>
<evidence type="ECO:0000256" key="2">
    <source>
        <dbReference type="ARBA" id="ARBA00022475"/>
    </source>
</evidence>
<evidence type="ECO:0000256" key="5">
    <source>
        <dbReference type="ARBA" id="ARBA00023136"/>
    </source>
</evidence>
<feature type="transmembrane region" description="Helical" evidence="6">
    <location>
        <begin position="91"/>
        <end position="108"/>
    </location>
</feature>
<comment type="caution">
    <text evidence="8">The sequence shown here is derived from an EMBL/GenBank/DDBJ whole genome shotgun (WGS) entry which is preliminary data.</text>
</comment>
<feature type="transmembrane region" description="Helical" evidence="6">
    <location>
        <begin position="182"/>
        <end position="201"/>
    </location>
</feature>
<dbReference type="EMBL" id="VULY01000018">
    <property type="protein sequence ID" value="MSR94403.1"/>
    <property type="molecule type" value="Genomic_DNA"/>
</dbReference>
<dbReference type="InterPro" id="IPR003740">
    <property type="entry name" value="YitT"/>
</dbReference>
<keyword evidence="2" id="KW-1003">Cell membrane</keyword>
<organism evidence="8 9">
    <name type="scientific">Suipraeoptans intestinalis</name>
    <dbReference type="NCBI Taxonomy" id="2606628"/>
    <lineage>
        <taxon>Bacteria</taxon>
        <taxon>Bacillati</taxon>
        <taxon>Bacillota</taxon>
        <taxon>Clostridia</taxon>
        <taxon>Lachnospirales</taxon>
        <taxon>Lachnospiraceae</taxon>
        <taxon>Suipraeoptans</taxon>
    </lineage>
</organism>
<keyword evidence="3 6" id="KW-0812">Transmembrane</keyword>
<protein>
    <submittedName>
        <fullName evidence="8">YitT family protein</fullName>
    </submittedName>
</protein>
<dbReference type="Proteomes" id="UP000434409">
    <property type="component" value="Unassembled WGS sequence"/>
</dbReference>
<sequence length="295" mass="32236">MKRGIGSIDWKELGIDIGVDILAGIFIAAGIYNFALRANFPVAGFSGLAIVMYHLWKIPVGAATLLLNVPVSIFCYRYLGKAFFFKSVKSMLITSAIMDYVAPLFPVYQGSRLLAALCMGVLAGIGYSIVFMRASSTGGQDFISVAIRKLKPHITLGLITFVLDVITIVIGTVVVFKDVDGLIYGVIVTYLMAIVMDRILYGIDEGKMTLIVTEHGREIARKIDECSGRGATILRGQGTFSGEEKDVVMCACNNKQMYTIKKAVHKVDPKAFTIIMESNEVVGEGFKEDSKDLNF</sequence>
<evidence type="ECO:0000259" key="7">
    <source>
        <dbReference type="Pfam" id="PF10035"/>
    </source>
</evidence>
<evidence type="ECO:0000313" key="8">
    <source>
        <dbReference type="EMBL" id="MSR94403.1"/>
    </source>
</evidence>
<feature type="domain" description="DUF2179" evidence="7">
    <location>
        <begin position="229"/>
        <end position="283"/>
    </location>
</feature>
<keyword evidence="5 6" id="KW-0472">Membrane</keyword>
<evidence type="ECO:0000256" key="6">
    <source>
        <dbReference type="SAM" id="Phobius"/>
    </source>
</evidence>
<dbReference type="InterPro" id="IPR051461">
    <property type="entry name" value="UPF0750_membrane"/>
</dbReference>
<feature type="transmembrane region" description="Helical" evidence="6">
    <location>
        <begin position="154"/>
        <end position="176"/>
    </location>
</feature>
<dbReference type="InterPro" id="IPR015867">
    <property type="entry name" value="N-reg_PII/ATP_PRibTrfase_C"/>
</dbReference>
<evidence type="ECO:0000256" key="1">
    <source>
        <dbReference type="ARBA" id="ARBA00004651"/>
    </source>
</evidence>
<feature type="transmembrane region" description="Helical" evidence="6">
    <location>
        <begin position="55"/>
        <end position="79"/>
    </location>
</feature>
<dbReference type="PANTHER" id="PTHR33545">
    <property type="entry name" value="UPF0750 MEMBRANE PROTEIN YITT-RELATED"/>
    <property type="match status" value="1"/>
</dbReference>
<evidence type="ECO:0000256" key="3">
    <source>
        <dbReference type="ARBA" id="ARBA00022692"/>
    </source>
</evidence>
<keyword evidence="9" id="KW-1185">Reference proteome</keyword>
<evidence type="ECO:0000256" key="4">
    <source>
        <dbReference type="ARBA" id="ARBA00022989"/>
    </source>
</evidence>
<dbReference type="PANTHER" id="PTHR33545:SF5">
    <property type="entry name" value="UPF0750 MEMBRANE PROTEIN YITT"/>
    <property type="match status" value="1"/>
</dbReference>
<feature type="transmembrane region" description="Helical" evidence="6">
    <location>
        <begin position="12"/>
        <end position="35"/>
    </location>
</feature>
<dbReference type="AlphaFoldDB" id="A0A6N7USZ6"/>
<dbReference type="Gene3D" id="3.30.70.120">
    <property type="match status" value="1"/>
</dbReference>
<evidence type="ECO:0000313" key="9">
    <source>
        <dbReference type="Proteomes" id="UP000434409"/>
    </source>
</evidence>
<dbReference type="GO" id="GO:0005886">
    <property type="term" value="C:plasma membrane"/>
    <property type="evidence" value="ECO:0007669"/>
    <property type="project" value="UniProtKB-SubCell"/>
</dbReference>
<name>A0A6N7USZ6_9FIRM</name>
<feature type="transmembrane region" description="Helical" evidence="6">
    <location>
        <begin position="114"/>
        <end position="134"/>
    </location>
</feature>
<dbReference type="Pfam" id="PF02588">
    <property type="entry name" value="YitT_membrane"/>
    <property type="match status" value="1"/>
</dbReference>
<dbReference type="PIRSF" id="PIRSF006483">
    <property type="entry name" value="Membrane_protein_YitT"/>
    <property type="match status" value="1"/>
</dbReference>
<accession>A0A6N7USZ6</accession>
<reference evidence="8 9" key="1">
    <citation type="submission" date="2019-08" db="EMBL/GenBank/DDBJ databases">
        <title>In-depth cultivation of the pig gut microbiome towards novel bacterial diversity and tailored functional studies.</title>
        <authorList>
            <person name="Wylensek D."/>
            <person name="Hitch T.C.A."/>
            <person name="Clavel T."/>
        </authorList>
    </citation>
    <scope>NUCLEOTIDE SEQUENCE [LARGE SCALE GENOMIC DNA]</scope>
    <source>
        <strain evidence="8 9">68-1-5</strain>
    </source>
</reference>
<dbReference type="Pfam" id="PF10035">
    <property type="entry name" value="DUF2179"/>
    <property type="match status" value="1"/>
</dbReference>
<gene>
    <name evidence="8" type="ORF">FYJ34_09080</name>
</gene>
<comment type="subcellular location">
    <subcellularLocation>
        <location evidence="1">Cell membrane</location>
        <topology evidence="1">Multi-pass membrane protein</topology>
    </subcellularLocation>
</comment>